<dbReference type="Gramene" id="GBG92831">
    <property type="protein sequence ID" value="GBG92831"/>
    <property type="gene ID" value="CBR_g57351"/>
</dbReference>
<feature type="region of interest" description="Disordered" evidence="1">
    <location>
        <begin position="72"/>
        <end position="112"/>
    </location>
</feature>
<proteinExistence type="predicted"/>
<feature type="compositionally biased region" description="Basic and acidic residues" evidence="1">
    <location>
        <begin position="13"/>
        <end position="50"/>
    </location>
</feature>
<dbReference type="Proteomes" id="UP000265515">
    <property type="component" value="Unassembled WGS sequence"/>
</dbReference>
<dbReference type="AlphaFoldDB" id="A0A388ME44"/>
<sequence>MTGSRGRGKRKRVQVECKGEGVKKKGEQEKRAEGVKRKGEQEKRGEWVKKKGEQVKKVHEVEKNREEVKKKLDEVEKEEEVKKQGEEVKNKGEESKVKKNGEEVEKKRDQVEKMGREAFDVQRPEDRGIVALKNLVDSQKIELEAIRAEVLTMGTHMALLKAEVEEYKNRGRGKKKMEEAEVQEIQSAEQQMVLYKAEGEERQEAQDRGIRTLLVRSEPHKQEGQVQSGVQQVAKKCHYCKQDGHLAFRCVHYDCDFAHGFVRREHRGSNVVYLDYWGQAIHMATPDGIRAELYRHLTTFYSRLLRLSRPHSVIVVGFGEPSLGTMLGM</sequence>
<feature type="region of interest" description="Disordered" evidence="1">
    <location>
        <begin position="1"/>
        <end position="50"/>
    </location>
</feature>
<evidence type="ECO:0008006" key="4">
    <source>
        <dbReference type="Google" id="ProtNLM"/>
    </source>
</evidence>
<name>A0A388ME44_CHABU</name>
<gene>
    <name evidence="2" type="ORF">CBR_g57351</name>
</gene>
<organism evidence="2 3">
    <name type="scientific">Chara braunii</name>
    <name type="common">Braun's stonewort</name>
    <dbReference type="NCBI Taxonomy" id="69332"/>
    <lineage>
        <taxon>Eukaryota</taxon>
        <taxon>Viridiplantae</taxon>
        <taxon>Streptophyta</taxon>
        <taxon>Charophyceae</taxon>
        <taxon>Charales</taxon>
        <taxon>Characeae</taxon>
        <taxon>Chara</taxon>
    </lineage>
</organism>
<evidence type="ECO:0000313" key="3">
    <source>
        <dbReference type="Proteomes" id="UP000265515"/>
    </source>
</evidence>
<comment type="caution">
    <text evidence="2">The sequence shown here is derived from an EMBL/GenBank/DDBJ whole genome shotgun (WGS) entry which is preliminary data.</text>
</comment>
<evidence type="ECO:0000256" key="1">
    <source>
        <dbReference type="SAM" id="MobiDB-lite"/>
    </source>
</evidence>
<evidence type="ECO:0000313" key="2">
    <source>
        <dbReference type="EMBL" id="GBG92831.1"/>
    </source>
</evidence>
<keyword evidence="3" id="KW-1185">Reference proteome</keyword>
<reference evidence="2 3" key="1">
    <citation type="journal article" date="2018" name="Cell">
        <title>The Chara Genome: Secondary Complexity and Implications for Plant Terrestrialization.</title>
        <authorList>
            <person name="Nishiyama T."/>
            <person name="Sakayama H."/>
            <person name="Vries J.D."/>
            <person name="Buschmann H."/>
            <person name="Saint-Marcoux D."/>
            <person name="Ullrich K.K."/>
            <person name="Haas F.B."/>
            <person name="Vanderstraeten L."/>
            <person name="Becker D."/>
            <person name="Lang D."/>
            <person name="Vosolsobe S."/>
            <person name="Rombauts S."/>
            <person name="Wilhelmsson P.K.I."/>
            <person name="Janitza P."/>
            <person name="Kern R."/>
            <person name="Heyl A."/>
            <person name="Rumpler F."/>
            <person name="Villalobos L.I.A.C."/>
            <person name="Clay J.M."/>
            <person name="Skokan R."/>
            <person name="Toyoda A."/>
            <person name="Suzuki Y."/>
            <person name="Kagoshima H."/>
            <person name="Schijlen E."/>
            <person name="Tajeshwar N."/>
            <person name="Catarino B."/>
            <person name="Hetherington A.J."/>
            <person name="Saltykova A."/>
            <person name="Bonnot C."/>
            <person name="Breuninger H."/>
            <person name="Symeonidi A."/>
            <person name="Radhakrishnan G.V."/>
            <person name="Van Nieuwerburgh F."/>
            <person name="Deforce D."/>
            <person name="Chang C."/>
            <person name="Karol K.G."/>
            <person name="Hedrich R."/>
            <person name="Ulvskov P."/>
            <person name="Glockner G."/>
            <person name="Delwiche C.F."/>
            <person name="Petrasek J."/>
            <person name="Van de Peer Y."/>
            <person name="Friml J."/>
            <person name="Beilby M."/>
            <person name="Dolan L."/>
            <person name="Kohara Y."/>
            <person name="Sugano S."/>
            <person name="Fujiyama A."/>
            <person name="Delaux P.-M."/>
            <person name="Quint M."/>
            <person name="TheiBen G."/>
            <person name="Hagemann M."/>
            <person name="Harholt J."/>
            <person name="Dunand C."/>
            <person name="Zachgo S."/>
            <person name="Langdale J."/>
            <person name="Maumus F."/>
            <person name="Straeten D.V.D."/>
            <person name="Gould S.B."/>
            <person name="Rensing S.A."/>
        </authorList>
    </citation>
    <scope>NUCLEOTIDE SEQUENCE [LARGE SCALE GENOMIC DNA]</scope>
    <source>
        <strain evidence="2 3">S276</strain>
    </source>
</reference>
<protein>
    <recommendedName>
        <fullName evidence="4">CCHC-type domain-containing protein</fullName>
    </recommendedName>
</protein>
<dbReference type="EMBL" id="BFEA01001145">
    <property type="protein sequence ID" value="GBG92831.1"/>
    <property type="molecule type" value="Genomic_DNA"/>
</dbReference>
<feature type="compositionally biased region" description="Basic residues" evidence="1">
    <location>
        <begin position="1"/>
        <end position="12"/>
    </location>
</feature>
<accession>A0A388ME44</accession>